<comment type="caution">
    <text evidence="1">The sequence shown here is derived from an EMBL/GenBank/DDBJ whole genome shotgun (WGS) entry which is preliminary data.</text>
</comment>
<name>A0A9W6SBK3_9ACTN</name>
<dbReference type="EMBL" id="BSTK01000017">
    <property type="protein sequence ID" value="GLY90598.1"/>
    <property type="molecule type" value="Genomic_DNA"/>
</dbReference>
<evidence type="ECO:0000313" key="2">
    <source>
        <dbReference type="Proteomes" id="UP001165074"/>
    </source>
</evidence>
<proteinExistence type="predicted"/>
<protein>
    <submittedName>
        <fullName evidence="1">Uncharacterized protein</fullName>
    </submittedName>
</protein>
<sequence length="105" mass="12104">MVPSGLRTCDHDEVTDDALFSAIRALVNQHDPEELLDIAPQDEYDPEVREFTNLVRGREKITSEVVARAWLRYFGASDWPAERREELVEVAIKLEAIRRDLQSHS</sequence>
<keyword evidence="2" id="KW-1185">Reference proteome</keyword>
<evidence type="ECO:0000313" key="1">
    <source>
        <dbReference type="EMBL" id="GLY90598.1"/>
    </source>
</evidence>
<organism evidence="1 2">
    <name type="scientific">Actinoallomurus iriomotensis</name>
    <dbReference type="NCBI Taxonomy" id="478107"/>
    <lineage>
        <taxon>Bacteria</taxon>
        <taxon>Bacillati</taxon>
        <taxon>Actinomycetota</taxon>
        <taxon>Actinomycetes</taxon>
        <taxon>Streptosporangiales</taxon>
        <taxon>Thermomonosporaceae</taxon>
        <taxon>Actinoallomurus</taxon>
    </lineage>
</organism>
<reference evidence="1" key="1">
    <citation type="submission" date="2023-03" db="EMBL/GenBank/DDBJ databases">
        <title>Actinoallomurus iriomotensis NBRC 103684.</title>
        <authorList>
            <person name="Ichikawa N."/>
            <person name="Sato H."/>
            <person name="Tonouchi N."/>
        </authorList>
    </citation>
    <scope>NUCLEOTIDE SEQUENCE</scope>
    <source>
        <strain evidence="1">NBRC 103684</strain>
    </source>
</reference>
<dbReference type="AlphaFoldDB" id="A0A9W6SBK3"/>
<dbReference type="Proteomes" id="UP001165074">
    <property type="component" value="Unassembled WGS sequence"/>
</dbReference>
<accession>A0A9W6SBK3</accession>
<gene>
    <name evidence="1" type="ORF">Airi02_085270</name>
</gene>